<keyword evidence="3" id="KW-0456">Lyase</keyword>
<dbReference type="InterPro" id="IPR036822">
    <property type="entry name" value="CutC-like_dom_sf"/>
</dbReference>
<evidence type="ECO:0000313" key="9">
    <source>
        <dbReference type="Proteomes" id="UP000293433"/>
    </source>
</evidence>
<evidence type="ECO:0000256" key="4">
    <source>
        <dbReference type="ARBA" id="ARBA00023270"/>
    </source>
</evidence>
<evidence type="ECO:0000256" key="3">
    <source>
        <dbReference type="ARBA" id="ARBA00023239"/>
    </source>
</evidence>
<evidence type="ECO:0000256" key="5">
    <source>
        <dbReference type="ARBA" id="ARBA00032523"/>
    </source>
</evidence>
<dbReference type="SUPFAM" id="SSF110395">
    <property type="entry name" value="CutC-like"/>
    <property type="match status" value="1"/>
</dbReference>
<dbReference type="OrthoDB" id="2111523at2"/>
<name>A0A4Q7LCS5_9BURK</name>
<proteinExistence type="predicted"/>
<comment type="catalytic activity">
    <reaction evidence="6">
        <text>2 D-glyceraldehyde 3-phosphate = 4-(hydroxymethyl)-2-furancarboxaldehyde phosphate + phosphate + 2 H2O</text>
        <dbReference type="Rhea" id="RHEA:43536"/>
        <dbReference type="ChEBI" id="CHEBI:15377"/>
        <dbReference type="ChEBI" id="CHEBI:43474"/>
        <dbReference type="ChEBI" id="CHEBI:59776"/>
        <dbReference type="ChEBI" id="CHEBI:83407"/>
        <dbReference type="EC" id="4.2.3.153"/>
    </reaction>
</comment>
<evidence type="ECO:0000256" key="2">
    <source>
        <dbReference type="ARBA" id="ARBA00012553"/>
    </source>
</evidence>
<accession>A0A4Q7LCS5</accession>
<evidence type="ECO:0000256" key="1">
    <source>
        <dbReference type="ARBA" id="ARBA00003810"/>
    </source>
</evidence>
<dbReference type="InterPro" id="IPR007565">
    <property type="entry name" value="4HFCP_synth"/>
</dbReference>
<organism evidence="8 9">
    <name type="scientific">Sphaerotilus mobilis</name>
    <dbReference type="NCBI Taxonomy" id="47994"/>
    <lineage>
        <taxon>Bacteria</taxon>
        <taxon>Pseudomonadati</taxon>
        <taxon>Pseudomonadota</taxon>
        <taxon>Betaproteobacteria</taxon>
        <taxon>Burkholderiales</taxon>
        <taxon>Sphaerotilaceae</taxon>
        <taxon>Sphaerotilus</taxon>
    </lineage>
</organism>
<reference evidence="8 9" key="1">
    <citation type="submission" date="2019-02" db="EMBL/GenBank/DDBJ databases">
        <title>Genomic Encyclopedia of Type Strains, Phase IV (KMG-IV): sequencing the most valuable type-strain genomes for metagenomic binning, comparative biology and taxonomic classification.</title>
        <authorList>
            <person name="Goeker M."/>
        </authorList>
    </citation>
    <scope>NUCLEOTIDE SEQUENCE [LARGE SCALE GENOMIC DNA]</scope>
    <source>
        <strain evidence="8 9">DSM 10617</strain>
    </source>
</reference>
<keyword evidence="9" id="KW-1185">Reference proteome</keyword>
<feature type="active site" description="Proton acceptor" evidence="7">
    <location>
        <position position="110"/>
    </location>
</feature>
<protein>
    <recommendedName>
        <fullName evidence="2">(5-formylfuran-3-yl)methyl phosphate synthase</fullName>
        <ecNumber evidence="2">4.2.3.153</ecNumber>
    </recommendedName>
    <alternativeName>
        <fullName evidence="5">4-(hydroxymethyl)-2-furancarboxaldehyde-phosphate synthase</fullName>
    </alternativeName>
</protein>
<comment type="function">
    <text evidence="1">Catalyzes the formation of 4-(hydroxymethyl)-2-furancarboxaldehyde phosphate (4-HFC-P) from two molecules of glyceraldehyde-3-P (GA-3-P).</text>
</comment>
<evidence type="ECO:0000313" key="8">
    <source>
        <dbReference type="EMBL" id="RZS52195.1"/>
    </source>
</evidence>
<dbReference type="AlphaFoldDB" id="A0A4Q7LCS5"/>
<dbReference type="EMBL" id="SGWV01000011">
    <property type="protein sequence ID" value="RZS52195.1"/>
    <property type="molecule type" value="Genomic_DNA"/>
</dbReference>
<dbReference type="PIRSF" id="PIRSF015957">
    <property type="entry name" value="UCP015957"/>
    <property type="match status" value="1"/>
</dbReference>
<dbReference type="GO" id="GO:0016829">
    <property type="term" value="F:lyase activity"/>
    <property type="evidence" value="ECO:0007669"/>
    <property type="project" value="UniProtKB-KW"/>
</dbReference>
<dbReference type="Pfam" id="PF04476">
    <property type="entry name" value="4HFCP_synth"/>
    <property type="match status" value="1"/>
</dbReference>
<dbReference type="EC" id="4.2.3.153" evidence="2"/>
<comment type="caution">
    <text evidence="8">The sequence shown here is derived from an EMBL/GenBank/DDBJ whole genome shotgun (WGS) entry which is preliminary data.</text>
</comment>
<dbReference type="Proteomes" id="UP000293433">
    <property type="component" value="Unassembled WGS sequence"/>
</dbReference>
<keyword evidence="4" id="KW-0704">Schiff base</keyword>
<dbReference type="RefSeq" id="WP_130483192.1">
    <property type="nucleotide sequence ID" value="NZ_SGWV01000011.1"/>
</dbReference>
<evidence type="ECO:0000256" key="6">
    <source>
        <dbReference type="ARBA" id="ARBA00047628"/>
    </source>
</evidence>
<gene>
    <name evidence="8" type="ORF">EV685_3386</name>
</gene>
<feature type="active site" description="Schiff-base intermediate with substrate" evidence="7">
    <location>
        <position position="43"/>
    </location>
</feature>
<evidence type="ECO:0000256" key="7">
    <source>
        <dbReference type="PIRSR" id="PIRSR015957-1"/>
    </source>
</evidence>
<sequence>MNTGLAAIDPLPLATRLHALVSVRDVAEALQAAAAGVDTIDLKDPSDGALGGLPLPVIAAIVAALRGWAGDMSVNAISISATVGDWPAAARAAILRRVDRVAACGVDQVKVGTSMHDVDAAVALIDALAAHARSTGIAIVPVLIADDGIASACIAAVRRGGFAAVMLDTADKRGGSLLQRRPAAELAAWVEALRGPGMRVGLAGALMPADIPALRALSPDYAGFRSAVCAGDRRLGLDAGRLAALLVALG</sequence>